<evidence type="ECO:0000313" key="6">
    <source>
        <dbReference type="EMBL" id="SDG55873.1"/>
    </source>
</evidence>
<keyword evidence="2" id="KW-0805">Transcription regulation</keyword>
<dbReference type="Proteomes" id="UP000199009">
    <property type="component" value="Chromosome I"/>
</dbReference>
<keyword evidence="4" id="KW-0804">Transcription</keyword>
<evidence type="ECO:0000256" key="4">
    <source>
        <dbReference type="ARBA" id="ARBA00023163"/>
    </source>
</evidence>
<dbReference type="GO" id="GO:0003677">
    <property type="term" value="F:DNA binding"/>
    <property type="evidence" value="ECO:0007669"/>
    <property type="project" value="UniProtKB-KW"/>
</dbReference>
<feature type="domain" description="HTH merR-type" evidence="5">
    <location>
        <begin position="1"/>
        <end position="69"/>
    </location>
</feature>
<dbReference type="AlphaFoldDB" id="A0A1G7V805"/>
<dbReference type="InterPro" id="IPR009061">
    <property type="entry name" value="DNA-bd_dom_put_sf"/>
</dbReference>
<dbReference type="Gene3D" id="1.10.1660.10">
    <property type="match status" value="1"/>
</dbReference>
<name>A0A1G7V805_9MICO</name>
<dbReference type="InterPro" id="IPR000551">
    <property type="entry name" value="MerR-type_HTH_dom"/>
</dbReference>
<dbReference type="PROSITE" id="PS50937">
    <property type="entry name" value="HTH_MERR_2"/>
    <property type="match status" value="1"/>
</dbReference>
<dbReference type="PRINTS" id="PR00040">
    <property type="entry name" value="HTHMERR"/>
</dbReference>
<dbReference type="RefSeq" id="WP_091486132.1">
    <property type="nucleotide sequence ID" value="NZ_LT629692.1"/>
</dbReference>
<keyword evidence="3" id="KW-0238">DNA-binding</keyword>
<dbReference type="OrthoDB" id="5242095at2"/>
<accession>A0A1G7V805</accession>
<evidence type="ECO:0000313" key="7">
    <source>
        <dbReference type="Proteomes" id="UP000199009"/>
    </source>
</evidence>
<organism evidence="6 7">
    <name type="scientific">Microbacterium pygmaeum</name>
    <dbReference type="NCBI Taxonomy" id="370764"/>
    <lineage>
        <taxon>Bacteria</taxon>
        <taxon>Bacillati</taxon>
        <taxon>Actinomycetota</taxon>
        <taxon>Actinomycetes</taxon>
        <taxon>Micrococcales</taxon>
        <taxon>Microbacteriaceae</taxon>
        <taxon>Microbacterium</taxon>
    </lineage>
</organism>
<dbReference type="STRING" id="370764.SAMN04489810_0629"/>
<dbReference type="PANTHER" id="PTHR30204:SF69">
    <property type="entry name" value="MERR-FAMILY TRANSCRIPTIONAL REGULATOR"/>
    <property type="match status" value="1"/>
</dbReference>
<dbReference type="EMBL" id="LT629692">
    <property type="protein sequence ID" value="SDG55873.1"/>
    <property type="molecule type" value="Genomic_DNA"/>
</dbReference>
<protein>
    <submittedName>
        <fullName evidence="6">MerR HTH family regulatory protein</fullName>
    </submittedName>
</protein>
<keyword evidence="7" id="KW-1185">Reference proteome</keyword>
<evidence type="ECO:0000256" key="1">
    <source>
        <dbReference type="ARBA" id="ARBA00022491"/>
    </source>
</evidence>
<evidence type="ECO:0000256" key="3">
    <source>
        <dbReference type="ARBA" id="ARBA00023125"/>
    </source>
</evidence>
<dbReference type="SUPFAM" id="SSF46955">
    <property type="entry name" value="Putative DNA-binding domain"/>
    <property type="match status" value="1"/>
</dbReference>
<evidence type="ECO:0000259" key="5">
    <source>
        <dbReference type="PROSITE" id="PS50937"/>
    </source>
</evidence>
<reference evidence="6 7" key="1">
    <citation type="submission" date="2016-10" db="EMBL/GenBank/DDBJ databases">
        <authorList>
            <person name="de Groot N.N."/>
        </authorList>
    </citation>
    <scope>NUCLEOTIDE SEQUENCE [LARGE SCALE GENOMIC DNA]</scope>
    <source>
        <strain evidence="6 7">DSM 23142</strain>
    </source>
</reference>
<dbReference type="InterPro" id="IPR047057">
    <property type="entry name" value="MerR_fam"/>
</dbReference>
<dbReference type="GO" id="GO:0003700">
    <property type="term" value="F:DNA-binding transcription factor activity"/>
    <property type="evidence" value="ECO:0007669"/>
    <property type="project" value="InterPro"/>
</dbReference>
<dbReference type="SMART" id="SM00422">
    <property type="entry name" value="HTH_MERR"/>
    <property type="match status" value="1"/>
</dbReference>
<gene>
    <name evidence="6" type="ORF">SAMN04489810_0629</name>
</gene>
<proteinExistence type="predicted"/>
<dbReference type="Pfam" id="PF13411">
    <property type="entry name" value="MerR_1"/>
    <property type="match status" value="1"/>
</dbReference>
<dbReference type="PANTHER" id="PTHR30204">
    <property type="entry name" value="REDOX-CYCLING DRUG-SENSING TRANSCRIPTIONAL ACTIVATOR SOXR"/>
    <property type="match status" value="1"/>
</dbReference>
<keyword evidence="1" id="KW-0678">Repressor</keyword>
<sequence length="202" mass="21648">MRISELAAEADVSIATIKFYLREGLLPEGERSSATQATYRADHLERLRLIRALIGSGVSISQARSVLDAIDRPPTNAYDLLGTAHAATMTRTADAVDTTEAEKLVRRLGSADGRCDDVVLGAIARALGQIEEAGFQVADDVMTAYLDAMRRIARAEIAGVPTDSTEAAVKYVVLGTILVEPLLLALRRAAEQIAAAERFGTH</sequence>
<evidence type="ECO:0000256" key="2">
    <source>
        <dbReference type="ARBA" id="ARBA00023015"/>
    </source>
</evidence>